<dbReference type="InterPro" id="IPR056121">
    <property type="entry name" value="DUF7704"/>
</dbReference>
<feature type="domain" description="DUF7704" evidence="2">
    <location>
        <begin position="6"/>
        <end position="142"/>
    </location>
</feature>
<keyword evidence="1" id="KW-0812">Transmembrane</keyword>
<name>A0A9P8V8R4_9PEZI</name>
<reference evidence="3" key="1">
    <citation type="journal article" date="2021" name="Nat. Commun.">
        <title>Genetic determinants of endophytism in the Arabidopsis root mycobiome.</title>
        <authorList>
            <person name="Mesny F."/>
            <person name="Miyauchi S."/>
            <person name="Thiergart T."/>
            <person name="Pickel B."/>
            <person name="Atanasova L."/>
            <person name="Karlsson M."/>
            <person name="Huettel B."/>
            <person name="Barry K.W."/>
            <person name="Haridas S."/>
            <person name="Chen C."/>
            <person name="Bauer D."/>
            <person name="Andreopoulos W."/>
            <person name="Pangilinan J."/>
            <person name="LaButti K."/>
            <person name="Riley R."/>
            <person name="Lipzen A."/>
            <person name="Clum A."/>
            <person name="Drula E."/>
            <person name="Henrissat B."/>
            <person name="Kohler A."/>
            <person name="Grigoriev I.V."/>
            <person name="Martin F.M."/>
            <person name="Hacquard S."/>
        </authorList>
    </citation>
    <scope>NUCLEOTIDE SEQUENCE</scope>
    <source>
        <strain evidence="3">MPI-SDFR-AT-0117</strain>
    </source>
</reference>
<keyword evidence="4" id="KW-1185">Reference proteome</keyword>
<dbReference type="Pfam" id="PF24803">
    <property type="entry name" value="DUF7704"/>
    <property type="match status" value="1"/>
</dbReference>
<dbReference type="PANTHER" id="PTHR37019:SF1">
    <property type="entry name" value="EXPERA DOMAIN-CONTAINING PROTEIN"/>
    <property type="match status" value="1"/>
</dbReference>
<dbReference type="EMBL" id="JAGSXJ010000016">
    <property type="protein sequence ID" value="KAH6684910.1"/>
    <property type="molecule type" value="Genomic_DNA"/>
</dbReference>
<dbReference type="AlphaFoldDB" id="A0A9P8V8R4"/>
<evidence type="ECO:0000313" key="3">
    <source>
        <dbReference type="EMBL" id="KAH6684910.1"/>
    </source>
</evidence>
<feature type="transmembrane region" description="Helical" evidence="1">
    <location>
        <begin position="122"/>
        <end position="143"/>
    </location>
</feature>
<dbReference type="OrthoDB" id="4830311at2759"/>
<keyword evidence="1" id="KW-1133">Transmembrane helix</keyword>
<proteinExistence type="predicted"/>
<accession>A0A9P8V8R4</accession>
<organism evidence="3 4">
    <name type="scientific">Plectosphaerella plurivora</name>
    <dbReference type="NCBI Taxonomy" id="936078"/>
    <lineage>
        <taxon>Eukaryota</taxon>
        <taxon>Fungi</taxon>
        <taxon>Dikarya</taxon>
        <taxon>Ascomycota</taxon>
        <taxon>Pezizomycotina</taxon>
        <taxon>Sordariomycetes</taxon>
        <taxon>Hypocreomycetidae</taxon>
        <taxon>Glomerellales</taxon>
        <taxon>Plectosphaerellaceae</taxon>
        <taxon>Plectosphaerella</taxon>
    </lineage>
</organism>
<feature type="transmembrane region" description="Helical" evidence="1">
    <location>
        <begin position="51"/>
        <end position="73"/>
    </location>
</feature>
<feature type="transmembrane region" description="Helical" evidence="1">
    <location>
        <begin position="12"/>
        <end position="31"/>
    </location>
</feature>
<dbReference type="Proteomes" id="UP000770015">
    <property type="component" value="Unassembled WGS sequence"/>
</dbReference>
<comment type="caution">
    <text evidence="3">The sequence shown here is derived from an EMBL/GenBank/DDBJ whole genome shotgun (WGS) entry which is preliminary data.</text>
</comment>
<dbReference type="PANTHER" id="PTHR37019">
    <property type="entry name" value="CHROMOSOME 1, WHOLE GENOME SHOTGUN SEQUENCE"/>
    <property type="match status" value="1"/>
</dbReference>
<feature type="transmembrane region" description="Helical" evidence="1">
    <location>
        <begin position="85"/>
        <end position="102"/>
    </location>
</feature>
<protein>
    <recommendedName>
        <fullName evidence="2">DUF7704 domain-containing protein</fullName>
    </recommendedName>
</protein>
<sequence>MSEIQVHPFYRIWFTWVDPIVLAATFIGIFIDPNLFMINFVPASISRADPNHAFLFHHIAVFYGFIGLMVGVLQRVSSDIRVWKIIQGSVLYVDIALIWVVYAGLKQQGRLHPDLMRAEDWAGLLFTAWVAVIRIFFVAGVGVREVRGAKKRQ</sequence>
<evidence type="ECO:0000256" key="1">
    <source>
        <dbReference type="SAM" id="Phobius"/>
    </source>
</evidence>
<evidence type="ECO:0000313" key="4">
    <source>
        <dbReference type="Proteomes" id="UP000770015"/>
    </source>
</evidence>
<gene>
    <name evidence="3" type="ORF">F5X68DRAFT_210391</name>
</gene>
<keyword evidence="1" id="KW-0472">Membrane</keyword>
<evidence type="ECO:0000259" key="2">
    <source>
        <dbReference type="Pfam" id="PF24803"/>
    </source>
</evidence>